<dbReference type="Proteomes" id="UP000028547">
    <property type="component" value="Unassembled WGS sequence"/>
</dbReference>
<name>A0A084SQS8_9BACT</name>
<proteinExistence type="predicted"/>
<gene>
    <name evidence="1" type="ORF">Q664_26225</name>
</gene>
<dbReference type="InterPro" id="IPR027417">
    <property type="entry name" value="P-loop_NTPase"/>
</dbReference>
<protein>
    <submittedName>
        <fullName evidence="1">Uncharacterized protein</fullName>
    </submittedName>
</protein>
<dbReference type="AlphaFoldDB" id="A0A084SQS8"/>
<reference evidence="1 2" key="1">
    <citation type="submission" date="2014-07" db="EMBL/GenBank/DDBJ databases">
        <title>Draft Genome Sequence of Gephyronic Acid Producer, Cystobacter violaceus Strain Cb vi76.</title>
        <authorList>
            <person name="Stevens D.C."/>
            <person name="Young J."/>
            <person name="Carmichael R."/>
            <person name="Tan J."/>
            <person name="Taylor R.E."/>
        </authorList>
    </citation>
    <scope>NUCLEOTIDE SEQUENCE [LARGE SCALE GENOMIC DNA]</scope>
    <source>
        <strain evidence="1 2">Cb vi76</strain>
    </source>
</reference>
<accession>A0A084SQS8</accession>
<dbReference type="SUPFAM" id="SSF52540">
    <property type="entry name" value="P-loop containing nucleoside triphosphate hydrolases"/>
    <property type="match status" value="1"/>
</dbReference>
<organism evidence="1 2">
    <name type="scientific">Archangium violaceum Cb vi76</name>
    <dbReference type="NCBI Taxonomy" id="1406225"/>
    <lineage>
        <taxon>Bacteria</taxon>
        <taxon>Pseudomonadati</taxon>
        <taxon>Myxococcota</taxon>
        <taxon>Myxococcia</taxon>
        <taxon>Myxococcales</taxon>
        <taxon>Cystobacterineae</taxon>
        <taxon>Archangiaceae</taxon>
        <taxon>Archangium</taxon>
    </lineage>
</organism>
<sequence>MSRRDLWRELYERFDPELPAPMEWRAPRPHSPAQKILETLDRPFGTPRILLMGTVGTGKTTELMRVADERENRELVVFLDLERHFTNVVKDPNALHLIQAWEVCFLAGLALVFQYKERLGLELDPEMVKQLGRAWQGLAEATKTPNPQLDLASFAKEALELGATLATTGALGGEAAGTAWGLKTAKTVMGSMRSWIWSVPLGRSEKTVPDQERQVQELLGAVNLLLGEVQQKHRKVLLIIDGLDRIRDVKRAKELFVESQLLSQLSCPLVVCGPFALRHHVATAGVRGFKASALVNEPVLDHDDPSRPGKGVEFFCDVYAQRVKDLGNEALELVDRELLVELAYRSGGRARDFVRFIRSLVELAWDQDASTATPELVKQVLDEWRLRQETGLNKDHIRLLQEVMGDPKHELPSGELAHELLDYHHLLPYPNDSEWYYPHPLLTMHRVQPPQAGSAD</sequence>
<dbReference type="EMBL" id="JPMI01000176">
    <property type="protein sequence ID" value="KFA90813.1"/>
    <property type="molecule type" value="Genomic_DNA"/>
</dbReference>
<evidence type="ECO:0000313" key="1">
    <source>
        <dbReference type="EMBL" id="KFA90813.1"/>
    </source>
</evidence>
<comment type="caution">
    <text evidence="1">The sequence shown here is derived from an EMBL/GenBank/DDBJ whole genome shotgun (WGS) entry which is preliminary data.</text>
</comment>
<evidence type="ECO:0000313" key="2">
    <source>
        <dbReference type="Proteomes" id="UP000028547"/>
    </source>
</evidence>
<dbReference type="RefSeq" id="WP_043401038.1">
    <property type="nucleotide sequence ID" value="NZ_JPMI01000176.1"/>
</dbReference>